<dbReference type="GO" id="GO:0016787">
    <property type="term" value="F:hydrolase activity"/>
    <property type="evidence" value="ECO:0007669"/>
    <property type="project" value="UniProtKB-KW"/>
</dbReference>
<comment type="cofactor">
    <cofactor evidence="1">
        <name>Mg(2+)</name>
        <dbReference type="ChEBI" id="CHEBI:18420"/>
    </cofactor>
</comment>
<dbReference type="EMBL" id="ABXB03000001">
    <property type="protein sequence ID" value="EFA23513.1"/>
    <property type="molecule type" value="Genomic_DNA"/>
</dbReference>
<protein>
    <submittedName>
        <fullName evidence="4">Hydrolase, NUDIX family</fullName>
    </submittedName>
</protein>
<keyword evidence="2 4" id="KW-0378">Hydrolase</keyword>
<dbReference type="Gene3D" id="3.90.79.10">
    <property type="entry name" value="Nucleoside Triphosphate Pyrophosphohydrolase"/>
    <property type="match status" value="1"/>
</dbReference>
<dbReference type="InterPro" id="IPR000086">
    <property type="entry name" value="NUDIX_hydrolase_dom"/>
</dbReference>
<organism evidence="4 5">
    <name type="scientific">Bifidobacterium gallicum DSM 20093 = LMG 11596</name>
    <dbReference type="NCBI Taxonomy" id="561180"/>
    <lineage>
        <taxon>Bacteria</taxon>
        <taxon>Bacillati</taxon>
        <taxon>Actinomycetota</taxon>
        <taxon>Actinomycetes</taxon>
        <taxon>Bifidobacteriales</taxon>
        <taxon>Bifidobacteriaceae</taxon>
        <taxon>Bifidobacterium</taxon>
    </lineage>
</organism>
<evidence type="ECO:0000313" key="5">
    <source>
        <dbReference type="Proteomes" id="UP000003656"/>
    </source>
</evidence>
<dbReference type="InterPro" id="IPR015797">
    <property type="entry name" value="NUDIX_hydrolase-like_dom_sf"/>
</dbReference>
<dbReference type="AlphaFoldDB" id="D1NS61"/>
<evidence type="ECO:0000259" key="3">
    <source>
        <dbReference type="PROSITE" id="PS51462"/>
    </source>
</evidence>
<dbReference type="GO" id="GO:0019693">
    <property type="term" value="P:ribose phosphate metabolic process"/>
    <property type="evidence" value="ECO:0007669"/>
    <property type="project" value="TreeGrafter"/>
</dbReference>
<comment type="caution">
    <text evidence="4">The sequence shown here is derived from an EMBL/GenBank/DDBJ whole genome shotgun (WGS) entry which is preliminary data.</text>
</comment>
<accession>D1NS61</accession>
<evidence type="ECO:0000256" key="1">
    <source>
        <dbReference type="ARBA" id="ARBA00001946"/>
    </source>
</evidence>
<dbReference type="GO" id="GO:0006753">
    <property type="term" value="P:nucleoside phosphate metabolic process"/>
    <property type="evidence" value="ECO:0007669"/>
    <property type="project" value="TreeGrafter"/>
</dbReference>
<dbReference type="eggNOG" id="COG0494">
    <property type="taxonomic scope" value="Bacteria"/>
</dbReference>
<dbReference type="SUPFAM" id="SSF55811">
    <property type="entry name" value="Nudix"/>
    <property type="match status" value="1"/>
</dbReference>
<sequence length="202" mass="22472">MMKGNECMTSKSTYRKFDPWRTAPVSEVSRETVVSGHYFNVDRVSYNSAPIGHFQRYLLQANNGESVGVIAVTEDGTIPLVEQYRLPVHRWTLEIPAGHSDNGVLSPLEVAKLKLKEEAGFEAEHYQQICRFVNSPSFSTQHTTLFLARGLTPAHADEERLLTSVRFATPQEALDMVESGTIIDAKSIIAVQALAARPDLLQ</sequence>
<name>D1NS61_9BIFI</name>
<dbReference type="Pfam" id="PF00293">
    <property type="entry name" value="NUDIX"/>
    <property type="match status" value="1"/>
</dbReference>
<dbReference type="PROSITE" id="PS51462">
    <property type="entry name" value="NUDIX"/>
    <property type="match status" value="1"/>
</dbReference>
<feature type="domain" description="Nudix hydrolase" evidence="3">
    <location>
        <begin position="62"/>
        <end position="190"/>
    </location>
</feature>
<evidence type="ECO:0000256" key="2">
    <source>
        <dbReference type="ARBA" id="ARBA00022801"/>
    </source>
</evidence>
<dbReference type="Proteomes" id="UP000003656">
    <property type="component" value="Unassembled WGS sequence"/>
</dbReference>
<proteinExistence type="predicted"/>
<dbReference type="PANTHER" id="PTHR11839:SF18">
    <property type="entry name" value="NUDIX HYDROLASE DOMAIN-CONTAINING PROTEIN"/>
    <property type="match status" value="1"/>
</dbReference>
<dbReference type="STRING" id="561180.BIFGAL_02616"/>
<reference evidence="4 5" key="1">
    <citation type="submission" date="2009-11" db="EMBL/GenBank/DDBJ databases">
        <authorList>
            <person name="Weinstock G."/>
            <person name="Sodergren E."/>
            <person name="Clifton S."/>
            <person name="Fulton L."/>
            <person name="Fulton B."/>
            <person name="Courtney L."/>
            <person name="Fronick C."/>
            <person name="Harrison M."/>
            <person name="Strong C."/>
            <person name="Farmer C."/>
            <person name="Delahaunty K."/>
            <person name="Markovic C."/>
            <person name="Hall O."/>
            <person name="Minx P."/>
            <person name="Tomlinson C."/>
            <person name="Mitreva M."/>
            <person name="Nelson J."/>
            <person name="Hou S."/>
            <person name="Wollam A."/>
            <person name="Pepin K.H."/>
            <person name="Johnson M."/>
            <person name="Bhonagiri V."/>
            <person name="Nash W.E."/>
            <person name="Warren W."/>
            <person name="Chinwalla A."/>
            <person name="Mardis E.R."/>
            <person name="Wilson R.K."/>
        </authorList>
    </citation>
    <scope>NUCLEOTIDE SEQUENCE [LARGE SCALE GENOMIC DNA]</scope>
    <source>
        <strain evidence="4 5">DSM 20093</strain>
    </source>
</reference>
<gene>
    <name evidence="4" type="ORF">BIFGAL_02616</name>
</gene>
<dbReference type="PANTHER" id="PTHR11839">
    <property type="entry name" value="UDP/ADP-SUGAR PYROPHOSPHATASE"/>
    <property type="match status" value="1"/>
</dbReference>
<dbReference type="CDD" id="cd24161">
    <property type="entry name" value="NUDIX_ADPRase_Ndx2"/>
    <property type="match status" value="1"/>
</dbReference>
<evidence type="ECO:0000313" key="4">
    <source>
        <dbReference type="EMBL" id="EFA23513.1"/>
    </source>
</evidence>